<dbReference type="EC" id="4.2.1.47" evidence="2"/>
<name>A0ABT6NGT3_9FIRM</name>
<evidence type="ECO:0000313" key="2">
    <source>
        <dbReference type="EMBL" id="MDH8679555.1"/>
    </source>
</evidence>
<evidence type="ECO:0000259" key="1">
    <source>
        <dbReference type="Pfam" id="PF16363"/>
    </source>
</evidence>
<sequence>MQDYKICVTGGAGFIGSHFVKFLRNKLGNDVTIVVYDKLTYAADRLRLYGTNATIIEGDVCNGSLFLETLKKYEITHIVHFAAESHVDRSLKDDMPFIQTNILGTANVIECATQIWINTPEGFNGKKLIHISTDEVYGSIKVEEEPANELSVLNPSNPYSATKAAADQLVIGKMRSDRLPCLILRSSNVFGGLQHTEKFIPKTMSAIKENTPIIVYGKGEQMRRWLDVETYSQIIWYLLESSVVGEIFNVPGKEAYSNIDLVKKMKQIYQDYSKKEVSDIQFTKDRKSHDFFYNISGEKLERWLMSVNKNVQYGKMEDFILREVKG</sequence>
<dbReference type="EMBL" id="JARYZI010000013">
    <property type="protein sequence ID" value="MDH8679555.1"/>
    <property type="molecule type" value="Genomic_DNA"/>
</dbReference>
<evidence type="ECO:0000313" key="3">
    <source>
        <dbReference type="Proteomes" id="UP001158045"/>
    </source>
</evidence>
<dbReference type="InterPro" id="IPR036291">
    <property type="entry name" value="NAD(P)-bd_dom_sf"/>
</dbReference>
<feature type="domain" description="NAD(P)-binding" evidence="1">
    <location>
        <begin position="8"/>
        <end position="302"/>
    </location>
</feature>
<dbReference type="Proteomes" id="UP001158045">
    <property type="component" value="Unassembled WGS sequence"/>
</dbReference>
<dbReference type="PANTHER" id="PTHR43000">
    <property type="entry name" value="DTDP-D-GLUCOSE 4,6-DEHYDRATASE-RELATED"/>
    <property type="match status" value="1"/>
</dbReference>
<accession>A0ABT6NGT3</accession>
<dbReference type="Pfam" id="PF16363">
    <property type="entry name" value="GDP_Man_Dehyd"/>
    <property type="match status" value="1"/>
</dbReference>
<comment type="caution">
    <text evidence="2">The sequence shown here is derived from an EMBL/GenBank/DDBJ whole genome shotgun (WGS) entry which is preliminary data.</text>
</comment>
<dbReference type="Gene3D" id="3.40.50.720">
    <property type="entry name" value="NAD(P)-binding Rossmann-like Domain"/>
    <property type="match status" value="1"/>
</dbReference>
<keyword evidence="3" id="KW-1185">Reference proteome</keyword>
<gene>
    <name evidence="2" type="ORF">QE109_15455</name>
</gene>
<proteinExistence type="predicted"/>
<organism evidence="2 3">
    <name type="scientific">Fusibacter bizertensis</name>
    <dbReference type="NCBI Taxonomy" id="1488331"/>
    <lineage>
        <taxon>Bacteria</taxon>
        <taxon>Bacillati</taxon>
        <taxon>Bacillota</taxon>
        <taxon>Clostridia</taxon>
        <taxon>Eubacteriales</taxon>
        <taxon>Eubacteriales Family XII. Incertae Sedis</taxon>
        <taxon>Fusibacter</taxon>
    </lineage>
</organism>
<dbReference type="InterPro" id="IPR016040">
    <property type="entry name" value="NAD(P)-bd_dom"/>
</dbReference>
<dbReference type="Gene3D" id="3.90.25.10">
    <property type="entry name" value="UDP-galactose 4-epimerase, domain 1"/>
    <property type="match status" value="1"/>
</dbReference>
<dbReference type="GO" id="GO:0008446">
    <property type="term" value="F:GDP-mannose 4,6-dehydratase activity"/>
    <property type="evidence" value="ECO:0007669"/>
    <property type="project" value="UniProtKB-EC"/>
</dbReference>
<keyword evidence="2" id="KW-0456">Lyase</keyword>
<protein>
    <submittedName>
        <fullName evidence="2">GDP-mannose 4,6-dehydratase</fullName>
        <ecNumber evidence="2">4.2.1.47</ecNumber>
    </submittedName>
</protein>
<dbReference type="RefSeq" id="WP_281095452.1">
    <property type="nucleotide sequence ID" value="NZ_JARYZI010000013.1"/>
</dbReference>
<dbReference type="SUPFAM" id="SSF51735">
    <property type="entry name" value="NAD(P)-binding Rossmann-fold domains"/>
    <property type="match status" value="1"/>
</dbReference>
<reference evidence="2 3" key="1">
    <citation type="submission" date="2023-04" db="EMBL/GenBank/DDBJ databases">
        <title>Fusibacter bizertensis strain WBS, isolated from littoral bottom sediments of the Arctic seas - biochemical and genomic analysis.</title>
        <authorList>
            <person name="Brioukhanov A.L."/>
        </authorList>
    </citation>
    <scope>NUCLEOTIDE SEQUENCE [LARGE SCALE GENOMIC DNA]</scope>
    <source>
        <strain evidence="2 3">WBS</strain>
    </source>
</reference>